<gene>
    <name evidence="1" type="ORF">FPZ12_027975</name>
</gene>
<evidence type="ECO:0000313" key="2">
    <source>
        <dbReference type="Proteomes" id="UP000319769"/>
    </source>
</evidence>
<dbReference type="OrthoDB" id="5124195at2"/>
<dbReference type="RefSeq" id="WP_144748711.1">
    <property type="nucleotide sequence ID" value="NZ_VMNW02000050.1"/>
</dbReference>
<proteinExistence type="predicted"/>
<evidence type="ECO:0000313" key="1">
    <source>
        <dbReference type="EMBL" id="KAA9156357.1"/>
    </source>
</evidence>
<sequence length="148" mass="15818">MPSSGAAVGDTGSTNQSLAAPYSIEFPFHRTAGPKVGTFLGGLREARLFGVRAVDGSVLCPVLEFDPDTAAETGELVPLEPRGTVRAWTFARGSVWALINIDGTGNALFHTVDAEESAMHAGMRVRVRWRAERVGAITDIECFEPEEA</sequence>
<dbReference type="Proteomes" id="UP000319769">
    <property type="component" value="Unassembled WGS sequence"/>
</dbReference>
<keyword evidence="1" id="KW-0238">DNA-binding</keyword>
<comment type="caution">
    <text evidence="1">The sequence shown here is derived from an EMBL/GenBank/DDBJ whole genome shotgun (WGS) entry which is preliminary data.</text>
</comment>
<organism evidence="1 2">
    <name type="scientific">Amycolatopsis acidicola</name>
    <dbReference type="NCBI Taxonomy" id="2596893"/>
    <lineage>
        <taxon>Bacteria</taxon>
        <taxon>Bacillati</taxon>
        <taxon>Actinomycetota</taxon>
        <taxon>Actinomycetes</taxon>
        <taxon>Pseudonocardiales</taxon>
        <taxon>Pseudonocardiaceae</taxon>
        <taxon>Amycolatopsis</taxon>
    </lineage>
</organism>
<dbReference type="InterPro" id="IPR012340">
    <property type="entry name" value="NA-bd_OB-fold"/>
</dbReference>
<reference evidence="1" key="1">
    <citation type="submission" date="2019-09" db="EMBL/GenBank/DDBJ databases">
        <authorList>
            <person name="Teo W.F.A."/>
            <person name="Duangmal K."/>
        </authorList>
    </citation>
    <scope>NUCLEOTIDE SEQUENCE [LARGE SCALE GENOMIC DNA]</scope>
    <source>
        <strain evidence="1">K81G1</strain>
    </source>
</reference>
<dbReference type="GO" id="GO:0003677">
    <property type="term" value="F:DNA binding"/>
    <property type="evidence" value="ECO:0007669"/>
    <property type="project" value="UniProtKB-KW"/>
</dbReference>
<keyword evidence="2" id="KW-1185">Reference proteome</keyword>
<dbReference type="EMBL" id="VMNW02000050">
    <property type="protein sequence ID" value="KAA9156357.1"/>
    <property type="molecule type" value="Genomic_DNA"/>
</dbReference>
<dbReference type="AlphaFoldDB" id="A0A5N0V0L5"/>
<dbReference type="SUPFAM" id="SSF50249">
    <property type="entry name" value="Nucleic acid-binding proteins"/>
    <property type="match status" value="1"/>
</dbReference>
<name>A0A5N0V0L5_9PSEU</name>
<accession>A0A5N0V0L5</accession>
<protein>
    <submittedName>
        <fullName evidence="1">DNA-binding protein</fullName>
    </submittedName>
</protein>